<name>A0A3A9YQV7_9ACTN</name>
<dbReference type="Proteomes" id="UP000281726">
    <property type="component" value="Unassembled WGS sequence"/>
</dbReference>
<feature type="region of interest" description="Disordered" evidence="1">
    <location>
        <begin position="1"/>
        <end position="74"/>
    </location>
</feature>
<evidence type="ECO:0000256" key="1">
    <source>
        <dbReference type="SAM" id="MobiDB-lite"/>
    </source>
</evidence>
<proteinExistence type="predicted"/>
<sequence>MTQPVLSTIVDERTPPHRARAATPSPAARKRCGRPGSGVGGPEAARAARKRRGRPARPRRPAPPGPPGSCTWCRRLVRSAPSGGGRNRTIAAPGGGVDVNLGQFLFRRDGNCPRSARTDAAGRRPGFGCRPAAFRSPLRGKCQLFQCWATRSAACCSHWA</sequence>
<dbReference type="AlphaFoldDB" id="A0A3A9YQV7"/>
<reference evidence="2 3" key="1">
    <citation type="journal article" date="2004" name="Syst. Appl. Microbiol.">
        <title>Cryptoendolithic actinomycetes from antarctic sandstone rock samples: Micromonospora endolithica sp. nov. and two isolates related to Micromonospora coerulea Jensen 1932.</title>
        <authorList>
            <person name="Hirsch P."/>
            <person name="Mevs U."/>
            <person name="Kroppenstedt R.M."/>
            <person name="Schumann P."/>
            <person name="Stackebrandt E."/>
        </authorList>
    </citation>
    <scope>NUCLEOTIDE SEQUENCE [LARGE SCALE GENOMIC DNA]</scope>
    <source>
        <strain evidence="2 3">JCM 12677</strain>
    </source>
</reference>
<feature type="compositionally biased region" description="Basic residues" evidence="1">
    <location>
        <begin position="47"/>
        <end position="60"/>
    </location>
</feature>
<accession>A0A3A9YQV7</accession>
<evidence type="ECO:0000313" key="2">
    <source>
        <dbReference type="EMBL" id="RKN38398.1"/>
    </source>
</evidence>
<protein>
    <submittedName>
        <fullName evidence="2">Uncharacterized protein</fullName>
    </submittedName>
</protein>
<gene>
    <name evidence="2" type="ORF">D7223_30770</name>
</gene>
<dbReference type="EMBL" id="RBAK01000021">
    <property type="protein sequence ID" value="RKN38398.1"/>
    <property type="molecule type" value="Genomic_DNA"/>
</dbReference>
<keyword evidence="3" id="KW-1185">Reference proteome</keyword>
<evidence type="ECO:0000313" key="3">
    <source>
        <dbReference type="Proteomes" id="UP000281726"/>
    </source>
</evidence>
<organism evidence="2 3">
    <name type="scientific">Micromonospora endolithica</name>
    <dbReference type="NCBI Taxonomy" id="230091"/>
    <lineage>
        <taxon>Bacteria</taxon>
        <taxon>Bacillati</taxon>
        <taxon>Actinomycetota</taxon>
        <taxon>Actinomycetes</taxon>
        <taxon>Micromonosporales</taxon>
        <taxon>Micromonosporaceae</taxon>
        <taxon>Micromonospora</taxon>
    </lineage>
</organism>
<comment type="caution">
    <text evidence="2">The sequence shown here is derived from an EMBL/GenBank/DDBJ whole genome shotgun (WGS) entry which is preliminary data.</text>
</comment>